<dbReference type="Proteomes" id="UP000824099">
    <property type="component" value="Unassembled WGS sequence"/>
</dbReference>
<evidence type="ECO:0000313" key="1">
    <source>
        <dbReference type="EMBL" id="HIU64470.1"/>
    </source>
</evidence>
<dbReference type="Gene3D" id="3.40.640.10">
    <property type="entry name" value="Type I PLP-dependent aspartate aminotransferase-like (Major domain)"/>
    <property type="match status" value="1"/>
</dbReference>
<dbReference type="Gene3D" id="3.90.1150.60">
    <property type="entry name" value="Methioning gamme-lyase, C-terminal domain"/>
    <property type="match status" value="1"/>
</dbReference>
<gene>
    <name evidence="1" type="ORF">IAB06_05505</name>
</gene>
<dbReference type="Pfam" id="PF06838">
    <property type="entry name" value="Met_gamma_lyase"/>
    <property type="match status" value="1"/>
</dbReference>
<feature type="non-terminal residue" evidence="1">
    <location>
        <position position="84"/>
    </location>
</feature>
<dbReference type="InterPro" id="IPR015421">
    <property type="entry name" value="PyrdxlP-dep_Trfase_major"/>
</dbReference>
<organism evidence="1 2">
    <name type="scientific">Candidatus Avacidaminococcus intestinavium</name>
    <dbReference type="NCBI Taxonomy" id="2840684"/>
    <lineage>
        <taxon>Bacteria</taxon>
        <taxon>Bacillati</taxon>
        <taxon>Bacillota</taxon>
        <taxon>Negativicutes</taxon>
        <taxon>Acidaminococcales</taxon>
        <taxon>Acidaminococcaceae</taxon>
        <taxon>Acidaminococcaceae incertae sedis</taxon>
        <taxon>Candidatus Avacidaminococcus</taxon>
    </lineage>
</organism>
<name>A0A9D1MQL0_9FIRM</name>
<dbReference type="EMBL" id="DVNI01000088">
    <property type="protein sequence ID" value="HIU64470.1"/>
    <property type="molecule type" value="Genomic_DNA"/>
</dbReference>
<dbReference type="PANTHER" id="PTHR46658:SF1">
    <property type="entry name" value="CYS OR MET METABOLISM PYRIDOXAL-PHOSPHATE-DEPENDENT ENZYME"/>
    <property type="match status" value="1"/>
</dbReference>
<protein>
    <submittedName>
        <fullName evidence="1">Methionine gamma-lyase family protein</fullName>
    </submittedName>
</protein>
<sequence length="84" mass="9643">MDYAKIEKEALQELQTLIVPYEEAALFNTKKVIEAFRKHKVSDYYLKPSTGYAYSDVGRDTLDLIYADIFKAEKALVRSQFVSG</sequence>
<dbReference type="InterPro" id="IPR009651">
    <property type="entry name" value="Met_g_lyase_put"/>
</dbReference>
<dbReference type="AlphaFoldDB" id="A0A9D1MQL0"/>
<dbReference type="PANTHER" id="PTHR46658">
    <property type="entry name" value="CYS OR MET METABOLISM PYRIDOXAL-PHOSPHATE-DEPENDENT ENZYME"/>
    <property type="match status" value="1"/>
</dbReference>
<evidence type="ECO:0000313" key="2">
    <source>
        <dbReference type="Proteomes" id="UP000824099"/>
    </source>
</evidence>
<accession>A0A9D1MQL0</accession>
<proteinExistence type="predicted"/>
<comment type="caution">
    <text evidence="1">The sequence shown here is derived from an EMBL/GenBank/DDBJ whole genome shotgun (WGS) entry which is preliminary data.</text>
</comment>
<reference evidence="1" key="2">
    <citation type="journal article" date="2021" name="PeerJ">
        <title>Extensive microbial diversity within the chicken gut microbiome revealed by metagenomics and culture.</title>
        <authorList>
            <person name="Gilroy R."/>
            <person name="Ravi A."/>
            <person name="Getino M."/>
            <person name="Pursley I."/>
            <person name="Horton D.L."/>
            <person name="Alikhan N.F."/>
            <person name="Baker D."/>
            <person name="Gharbi K."/>
            <person name="Hall N."/>
            <person name="Watson M."/>
            <person name="Adriaenssens E.M."/>
            <person name="Foster-Nyarko E."/>
            <person name="Jarju S."/>
            <person name="Secka A."/>
            <person name="Antonio M."/>
            <person name="Oren A."/>
            <person name="Chaudhuri R.R."/>
            <person name="La Ragione R."/>
            <person name="Hildebrand F."/>
            <person name="Pallen M.J."/>
        </authorList>
    </citation>
    <scope>NUCLEOTIDE SEQUENCE</scope>
    <source>
        <strain evidence="1">CHK160-1198</strain>
    </source>
</reference>
<reference evidence="1" key="1">
    <citation type="submission" date="2020-10" db="EMBL/GenBank/DDBJ databases">
        <authorList>
            <person name="Gilroy R."/>
        </authorList>
    </citation>
    <scope>NUCLEOTIDE SEQUENCE</scope>
    <source>
        <strain evidence="1">CHK160-1198</strain>
    </source>
</reference>